<dbReference type="Gramene" id="ONK70455">
    <property type="protein sequence ID" value="ONK70455"/>
    <property type="gene ID" value="A4U43_C05F33900"/>
</dbReference>
<evidence type="ECO:0000256" key="1">
    <source>
        <dbReference type="ARBA" id="ARBA00004236"/>
    </source>
</evidence>
<evidence type="ECO:0000256" key="13">
    <source>
        <dbReference type="SAM" id="Phobius"/>
    </source>
</evidence>
<keyword evidence="6 13" id="KW-0812">Transmembrane</keyword>
<evidence type="ECO:0008006" key="16">
    <source>
        <dbReference type="Google" id="ProtNLM"/>
    </source>
</evidence>
<protein>
    <recommendedName>
        <fullName evidence="16">Malectin-like domain-containing protein</fullName>
    </recommendedName>
</protein>
<reference evidence="15" key="1">
    <citation type="journal article" date="2017" name="Nat. Commun.">
        <title>The asparagus genome sheds light on the origin and evolution of a young Y chromosome.</title>
        <authorList>
            <person name="Harkess A."/>
            <person name="Zhou J."/>
            <person name="Xu C."/>
            <person name="Bowers J.E."/>
            <person name="Van der Hulst R."/>
            <person name="Ayyampalayam S."/>
            <person name="Mercati F."/>
            <person name="Riccardi P."/>
            <person name="McKain M.R."/>
            <person name="Kakrana A."/>
            <person name="Tang H."/>
            <person name="Ray J."/>
            <person name="Groenendijk J."/>
            <person name="Arikit S."/>
            <person name="Mathioni S.M."/>
            <person name="Nakano M."/>
            <person name="Shan H."/>
            <person name="Telgmann-Rauber A."/>
            <person name="Kanno A."/>
            <person name="Yue Z."/>
            <person name="Chen H."/>
            <person name="Li W."/>
            <person name="Chen Y."/>
            <person name="Xu X."/>
            <person name="Zhang Y."/>
            <person name="Luo S."/>
            <person name="Chen H."/>
            <person name="Gao J."/>
            <person name="Mao Z."/>
            <person name="Pires J.C."/>
            <person name="Luo M."/>
            <person name="Kudrna D."/>
            <person name="Wing R.A."/>
            <person name="Meyers B.C."/>
            <person name="Yi K."/>
            <person name="Kong H."/>
            <person name="Lavrijsen P."/>
            <person name="Sunseri F."/>
            <person name="Falavigna A."/>
            <person name="Ye Y."/>
            <person name="Leebens-Mack J.H."/>
            <person name="Chen G."/>
        </authorList>
    </citation>
    <scope>NUCLEOTIDE SEQUENCE [LARGE SCALE GENOMIC DNA]</scope>
    <source>
        <strain evidence="15">cv. DH0086</strain>
    </source>
</reference>
<accession>A0A5P1EWJ8</accession>
<dbReference type="Gene3D" id="3.80.10.10">
    <property type="entry name" value="Ribonuclease Inhibitor"/>
    <property type="match status" value="1"/>
</dbReference>
<evidence type="ECO:0000256" key="10">
    <source>
        <dbReference type="ARBA" id="ARBA00023170"/>
    </source>
</evidence>
<dbReference type="FunFam" id="3.80.10.10:FF:000111">
    <property type="entry name" value="LRR receptor-like serine/threonine-protein kinase ERECTA"/>
    <property type="match status" value="1"/>
</dbReference>
<dbReference type="Pfam" id="PF00560">
    <property type="entry name" value="LRR_1"/>
    <property type="match status" value="1"/>
</dbReference>
<dbReference type="InterPro" id="IPR001611">
    <property type="entry name" value="Leu-rich_rpt"/>
</dbReference>
<comment type="subcellular location">
    <subcellularLocation>
        <location evidence="1">Cell membrane</location>
    </subcellularLocation>
    <subcellularLocation>
        <location evidence="12">Endomembrane system</location>
        <topology evidence="12">Single-pass membrane protein</topology>
    </subcellularLocation>
    <subcellularLocation>
        <location evidence="2">Membrane</location>
        <topology evidence="2">Single-pass type I membrane protein</topology>
    </subcellularLocation>
</comment>
<dbReference type="AlphaFoldDB" id="A0A5P1EWJ8"/>
<proteinExistence type="inferred from homology"/>
<keyword evidence="8 13" id="KW-1133">Transmembrane helix</keyword>
<keyword evidence="15" id="KW-1185">Reference proteome</keyword>
<dbReference type="PANTHER" id="PTHR27004:SF428">
    <property type="entry name" value="OS01G0160600 PROTEIN"/>
    <property type="match status" value="1"/>
</dbReference>
<comment type="similarity">
    <text evidence="3">Belongs to the RLP family.</text>
</comment>
<keyword evidence="5" id="KW-0433">Leucine-rich repeat</keyword>
<name>A0A5P1EWJ8_ASPOF</name>
<gene>
    <name evidence="14" type="ORF">A4U43_C05F33900</name>
</gene>
<evidence type="ECO:0000256" key="2">
    <source>
        <dbReference type="ARBA" id="ARBA00004479"/>
    </source>
</evidence>
<evidence type="ECO:0000256" key="6">
    <source>
        <dbReference type="ARBA" id="ARBA00022692"/>
    </source>
</evidence>
<dbReference type="PANTHER" id="PTHR27004">
    <property type="entry name" value="RECEPTOR-LIKE PROTEIN 12 ISOFORM X1"/>
    <property type="match status" value="1"/>
</dbReference>
<evidence type="ECO:0000256" key="3">
    <source>
        <dbReference type="ARBA" id="ARBA00009592"/>
    </source>
</evidence>
<evidence type="ECO:0000313" key="14">
    <source>
        <dbReference type="EMBL" id="ONK70455.1"/>
    </source>
</evidence>
<evidence type="ECO:0000256" key="11">
    <source>
        <dbReference type="ARBA" id="ARBA00023180"/>
    </source>
</evidence>
<evidence type="ECO:0000256" key="4">
    <source>
        <dbReference type="ARBA" id="ARBA00022475"/>
    </source>
</evidence>
<dbReference type="SUPFAM" id="SSF52058">
    <property type="entry name" value="L domain-like"/>
    <property type="match status" value="1"/>
</dbReference>
<evidence type="ECO:0000256" key="8">
    <source>
        <dbReference type="ARBA" id="ARBA00022989"/>
    </source>
</evidence>
<dbReference type="OMA" id="WIANFIR"/>
<dbReference type="EMBL" id="CM007385">
    <property type="protein sequence ID" value="ONK70455.1"/>
    <property type="molecule type" value="Genomic_DNA"/>
</dbReference>
<dbReference type="InterPro" id="IPR032675">
    <property type="entry name" value="LRR_dom_sf"/>
</dbReference>
<dbReference type="Pfam" id="PF13855">
    <property type="entry name" value="LRR_8"/>
    <property type="match status" value="1"/>
</dbReference>
<dbReference type="GO" id="GO:0005886">
    <property type="term" value="C:plasma membrane"/>
    <property type="evidence" value="ECO:0007669"/>
    <property type="project" value="UniProtKB-SubCell"/>
</dbReference>
<evidence type="ECO:0000256" key="7">
    <source>
        <dbReference type="ARBA" id="ARBA00022737"/>
    </source>
</evidence>
<keyword evidence="9 13" id="KW-0472">Membrane</keyword>
<keyword evidence="10" id="KW-0675">Receptor</keyword>
<evidence type="ECO:0000256" key="5">
    <source>
        <dbReference type="ARBA" id="ARBA00022614"/>
    </source>
</evidence>
<sequence length="219" mass="24188">MMSFSTKNLSDDIIDKDGYNYEVSVTTNGYEYTFLRILAISYTFVDFSNNNFDGNIPKVIGNLGGLFMLNLSQNSLTGEIPSVIGNMRQLERLDLSANHLSGQIPQELTSLTFLTSLNLSSNNLTGRIPQSNQFYTFSNASYLDNDGLCGNTLSKQCNNRSPNQTSAVQPTASDHSSPSTYIIVLALLIGLGFGVGFAVTFMLRIVQMKFWKRQNTTSI</sequence>
<feature type="transmembrane region" description="Helical" evidence="13">
    <location>
        <begin position="181"/>
        <end position="203"/>
    </location>
</feature>
<evidence type="ECO:0000313" key="15">
    <source>
        <dbReference type="Proteomes" id="UP000243459"/>
    </source>
</evidence>
<keyword evidence="4" id="KW-1003">Cell membrane</keyword>
<dbReference type="PRINTS" id="PR00019">
    <property type="entry name" value="LEURICHRPT"/>
</dbReference>
<keyword evidence="11" id="KW-0325">Glycoprotein</keyword>
<organism evidence="14 15">
    <name type="scientific">Asparagus officinalis</name>
    <name type="common">Garden asparagus</name>
    <dbReference type="NCBI Taxonomy" id="4686"/>
    <lineage>
        <taxon>Eukaryota</taxon>
        <taxon>Viridiplantae</taxon>
        <taxon>Streptophyta</taxon>
        <taxon>Embryophyta</taxon>
        <taxon>Tracheophyta</taxon>
        <taxon>Spermatophyta</taxon>
        <taxon>Magnoliopsida</taxon>
        <taxon>Liliopsida</taxon>
        <taxon>Asparagales</taxon>
        <taxon>Asparagaceae</taxon>
        <taxon>Asparagoideae</taxon>
        <taxon>Asparagus</taxon>
    </lineage>
</organism>
<keyword evidence="7" id="KW-0677">Repeat</keyword>
<dbReference type="Proteomes" id="UP000243459">
    <property type="component" value="Chromosome 5"/>
</dbReference>
<evidence type="ECO:0000256" key="9">
    <source>
        <dbReference type="ARBA" id="ARBA00023136"/>
    </source>
</evidence>
<evidence type="ECO:0000256" key="12">
    <source>
        <dbReference type="ARBA" id="ARBA00037847"/>
    </source>
</evidence>